<keyword evidence="2" id="KW-1133">Transmembrane helix</keyword>
<dbReference type="OrthoDB" id="115601at2157"/>
<dbReference type="Pfam" id="PF14559">
    <property type="entry name" value="TPR_19"/>
    <property type="match status" value="1"/>
</dbReference>
<keyword evidence="1" id="KW-0802">TPR repeat</keyword>
<sequence>MGTEEKSGQFSRGLRAFRSGDFQTAVELLSDAVEYDEKNDRAWNALGTACAKIGRYEDADLCFENALIISPDNPIYLKNKKTNTKNLINPLSPHEFSPKRGILDHIPLDKIPLDKPFLLAGIIIALIIVVGFVLISAISFFTTPAAPPGPGILISASQNGSFINITNDGGPQISSIESFSWKVNNLPIGTGQPGDPTTIGVDRGSRATVPISELTGTNISAGMRVMVIATYKDGSQSIVLSTTLPPPSPDLITPLAETPVPTPTFPPDVPRFKSGDIIQDSGSNTWWLINSPPLNGSYSVTAAARLPNGSFTNHGSIITNVSLRSFEESGTYIGTQGLGGTPAGLHDDVPPPVTGIPASHPEPIYPAGDLVNPSATGDTGMLVILGYDPASDQYQADDIYQYYTGEWGYRTNATAMWFMRPVLEERYNHRAGRIAISDVGIGADSAPPRTPVKYVAGDIISPDPAGVDAILVVTAYNKTDDRYQIDSITPAYDGGWRLGGNPTWEKRAFVERNNPYQLRRIDLSLIRS</sequence>
<dbReference type="SMART" id="SM00028">
    <property type="entry name" value="TPR"/>
    <property type="match status" value="2"/>
</dbReference>
<reference evidence="3 4" key="1">
    <citation type="submission" date="2018-05" db="EMBL/GenBank/DDBJ databases">
        <title>Draft genome of Methanospirillum lacunae Ki8-1.</title>
        <authorList>
            <person name="Dueholm M.S."/>
            <person name="Nielsen P.H."/>
            <person name="Bakmann L.F."/>
            <person name="Otzen D.E."/>
        </authorList>
    </citation>
    <scope>NUCLEOTIDE SEQUENCE [LARGE SCALE GENOMIC DNA]</scope>
    <source>
        <strain evidence="3 4">Ki8-1</strain>
    </source>
</reference>
<accession>A0A2V2N1D6</accession>
<protein>
    <submittedName>
        <fullName evidence="3">Uncharacterized protein</fullName>
    </submittedName>
</protein>
<name>A0A2V2N1D6_9EURY</name>
<evidence type="ECO:0000313" key="4">
    <source>
        <dbReference type="Proteomes" id="UP000245657"/>
    </source>
</evidence>
<evidence type="ECO:0000256" key="1">
    <source>
        <dbReference type="PROSITE-ProRule" id="PRU00339"/>
    </source>
</evidence>
<keyword evidence="2" id="KW-0472">Membrane</keyword>
<dbReference type="PROSITE" id="PS50005">
    <property type="entry name" value="TPR"/>
    <property type="match status" value="1"/>
</dbReference>
<dbReference type="Gene3D" id="1.25.40.10">
    <property type="entry name" value="Tetratricopeptide repeat domain"/>
    <property type="match status" value="1"/>
</dbReference>
<dbReference type="EMBL" id="QGMY01000017">
    <property type="protein sequence ID" value="PWR69967.1"/>
    <property type="molecule type" value="Genomic_DNA"/>
</dbReference>
<feature type="transmembrane region" description="Helical" evidence="2">
    <location>
        <begin position="117"/>
        <end position="141"/>
    </location>
</feature>
<dbReference type="AlphaFoldDB" id="A0A2V2N1D6"/>
<dbReference type="SUPFAM" id="SSF48452">
    <property type="entry name" value="TPR-like"/>
    <property type="match status" value="1"/>
</dbReference>
<dbReference type="RefSeq" id="WP_109970031.1">
    <property type="nucleotide sequence ID" value="NZ_CP176093.1"/>
</dbReference>
<evidence type="ECO:0000313" key="3">
    <source>
        <dbReference type="EMBL" id="PWR69967.1"/>
    </source>
</evidence>
<proteinExistence type="predicted"/>
<dbReference type="InterPro" id="IPR019734">
    <property type="entry name" value="TPR_rpt"/>
</dbReference>
<evidence type="ECO:0000256" key="2">
    <source>
        <dbReference type="SAM" id="Phobius"/>
    </source>
</evidence>
<keyword evidence="2" id="KW-0812">Transmembrane</keyword>
<dbReference type="InterPro" id="IPR011990">
    <property type="entry name" value="TPR-like_helical_dom_sf"/>
</dbReference>
<keyword evidence="4" id="KW-1185">Reference proteome</keyword>
<comment type="caution">
    <text evidence="3">The sequence shown here is derived from an EMBL/GenBank/DDBJ whole genome shotgun (WGS) entry which is preliminary data.</text>
</comment>
<dbReference type="GeneID" id="97547491"/>
<gene>
    <name evidence="3" type="ORF">DK846_16180</name>
</gene>
<dbReference type="Proteomes" id="UP000245657">
    <property type="component" value="Unassembled WGS sequence"/>
</dbReference>
<feature type="repeat" description="TPR" evidence="1">
    <location>
        <begin position="40"/>
        <end position="73"/>
    </location>
</feature>
<organism evidence="3 4">
    <name type="scientific">Methanospirillum lacunae</name>
    <dbReference type="NCBI Taxonomy" id="668570"/>
    <lineage>
        <taxon>Archaea</taxon>
        <taxon>Methanobacteriati</taxon>
        <taxon>Methanobacteriota</taxon>
        <taxon>Stenosarchaea group</taxon>
        <taxon>Methanomicrobia</taxon>
        <taxon>Methanomicrobiales</taxon>
        <taxon>Methanospirillaceae</taxon>
        <taxon>Methanospirillum</taxon>
    </lineage>
</organism>